<sequence length="78" mass="8993">MPLQGLRLEPSFRLSIGRCYVAVWCPELGAISKIIYDQSTGNIHISGFQMGWPFLDPLEWSDTCFVQYRLAKRPNKMD</sequence>
<dbReference type="OrthoDB" id="5401170at2759"/>
<accession>A0A9W9V6S3</accession>
<protein>
    <submittedName>
        <fullName evidence="1">Uncharacterized protein</fullName>
    </submittedName>
</protein>
<reference evidence="1" key="2">
    <citation type="journal article" date="2023" name="IMA Fungus">
        <title>Comparative genomic study of the Penicillium genus elucidates a diverse pangenome and 15 lateral gene transfer events.</title>
        <authorList>
            <person name="Petersen C."/>
            <person name="Sorensen T."/>
            <person name="Nielsen M.R."/>
            <person name="Sondergaard T.E."/>
            <person name="Sorensen J.L."/>
            <person name="Fitzpatrick D.A."/>
            <person name="Frisvad J.C."/>
            <person name="Nielsen K.L."/>
        </authorList>
    </citation>
    <scope>NUCLEOTIDE SEQUENCE</scope>
    <source>
        <strain evidence="1">IBT 29864</strain>
    </source>
</reference>
<proteinExistence type="predicted"/>
<dbReference type="GeneID" id="81440224"/>
<name>A0A9W9V6S3_9EURO</name>
<gene>
    <name evidence="1" type="ORF">N7496_008126</name>
</gene>
<dbReference type="EMBL" id="JAPZBS010000007">
    <property type="protein sequence ID" value="KAJ5368366.1"/>
    <property type="molecule type" value="Genomic_DNA"/>
</dbReference>
<comment type="caution">
    <text evidence="1">The sequence shown here is derived from an EMBL/GenBank/DDBJ whole genome shotgun (WGS) entry which is preliminary data.</text>
</comment>
<dbReference type="AlphaFoldDB" id="A0A9W9V6S3"/>
<reference evidence="1" key="1">
    <citation type="submission" date="2022-11" db="EMBL/GenBank/DDBJ databases">
        <authorList>
            <person name="Petersen C."/>
        </authorList>
    </citation>
    <scope>NUCLEOTIDE SEQUENCE</scope>
    <source>
        <strain evidence="1">IBT 29864</strain>
    </source>
</reference>
<keyword evidence="2" id="KW-1185">Reference proteome</keyword>
<dbReference type="RefSeq" id="XP_056553108.1">
    <property type="nucleotide sequence ID" value="XM_056701045.1"/>
</dbReference>
<evidence type="ECO:0000313" key="2">
    <source>
        <dbReference type="Proteomes" id="UP001147782"/>
    </source>
</evidence>
<dbReference type="Proteomes" id="UP001147782">
    <property type="component" value="Unassembled WGS sequence"/>
</dbReference>
<evidence type="ECO:0000313" key="1">
    <source>
        <dbReference type="EMBL" id="KAJ5368366.1"/>
    </source>
</evidence>
<organism evidence="1 2">
    <name type="scientific">Penicillium cataractarum</name>
    <dbReference type="NCBI Taxonomy" id="2100454"/>
    <lineage>
        <taxon>Eukaryota</taxon>
        <taxon>Fungi</taxon>
        <taxon>Dikarya</taxon>
        <taxon>Ascomycota</taxon>
        <taxon>Pezizomycotina</taxon>
        <taxon>Eurotiomycetes</taxon>
        <taxon>Eurotiomycetidae</taxon>
        <taxon>Eurotiales</taxon>
        <taxon>Aspergillaceae</taxon>
        <taxon>Penicillium</taxon>
    </lineage>
</organism>